<evidence type="ECO:0000313" key="2">
    <source>
        <dbReference type="Proteomes" id="UP001498398"/>
    </source>
</evidence>
<protein>
    <submittedName>
        <fullName evidence="1">Uncharacterized protein</fullName>
    </submittedName>
</protein>
<keyword evidence="2" id="KW-1185">Reference proteome</keyword>
<organism evidence="1 2">
    <name type="scientific">Marasmiellus scandens</name>
    <dbReference type="NCBI Taxonomy" id="2682957"/>
    <lineage>
        <taxon>Eukaryota</taxon>
        <taxon>Fungi</taxon>
        <taxon>Dikarya</taxon>
        <taxon>Basidiomycota</taxon>
        <taxon>Agaricomycotina</taxon>
        <taxon>Agaricomycetes</taxon>
        <taxon>Agaricomycetidae</taxon>
        <taxon>Agaricales</taxon>
        <taxon>Marasmiineae</taxon>
        <taxon>Omphalotaceae</taxon>
        <taxon>Marasmiellus</taxon>
    </lineage>
</organism>
<dbReference type="EMBL" id="JBANRG010000022">
    <property type="protein sequence ID" value="KAK7455889.1"/>
    <property type="molecule type" value="Genomic_DNA"/>
</dbReference>
<reference evidence="1 2" key="1">
    <citation type="submission" date="2024-01" db="EMBL/GenBank/DDBJ databases">
        <title>A draft genome for the cacao thread blight pathogen Marasmiellus scandens.</title>
        <authorList>
            <person name="Baruah I.K."/>
            <person name="Leung J."/>
            <person name="Bukari Y."/>
            <person name="Amoako-Attah I."/>
            <person name="Meinhardt L.W."/>
            <person name="Bailey B.A."/>
            <person name="Cohen S.P."/>
        </authorList>
    </citation>
    <scope>NUCLEOTIDE SEQUENCE [LARGE SCALE GENOMIC DNA]</scope>
    <source>
        <strain evidence="1 2">GH-19</strain>
    </source>
</reference>
<evidence type="ECO:0000313" key="1">
    <source>
        <dbReference type="EMBL" id="KAK7455889.1"/>
    </source>
</evidence>
<name>A0ABR1JBI0_9AGAR</name>
<gene>
    <name evidence="1" type="ORF">VKT23_010927</name>
</gene>
<dbReference type="Proteomes" id="UP001498398">
    <property type="component" value="Unassembled WGS sequence"/>
</dbReference>
<comment type="caution">
    <text evidence="1">The sequence shown here is derived from an EMBL/GenBank/DDBJ whole genome shotgun (WGS) entry which is preliminary data.</text>
</comment>
<accession>A0ABR1JBI0</accession>
<sequence>MSAFPRSVFSETELEACRWFANQCGADEIPTVRTVKRHRETIVEQFGAGIISSTGNQGNIFSILDLSRILAQEFSNPLVRPHISVLSEDSGEMLDSACQAQKWRDCVNANLTGPMARHNGNDFFVNEPALVNTDDQGGFALVLPTRWFLRRKEDGSREIWARVQYLDNHPHSDTLIIDMRSGQCDEIPLHRFFASYSDLKKKHRYYGIADPDAVTGIIHSNIMLYSKTDF</sequence>
<proteinExistence type="predicted"/>